<evidence type="ECO:0000259" key="1">
    <source>
        <dbReference type="Pfam" id="PF07872"/>
    </source>
</evidence>
<dbReference type="Proteomes" id="UP000263273">
    <property type="component" value="Unassembled WGS sequence"/>
</dbReference>
<dbReference type="EMBL" id="DNZF01000094">
    <property type="protein sequence ID" value="HBK53153.1"/>
    <property type="molecule type" value="Genomic_DNA"/>
</dbReference>
<organism evidence="2 3">
    <name type="scientific">Syntrophomonas wolfei</name>
    <dbReference type="NCBI Taxonomy" id="863"/>
    <lineage>
        <taxon>Bacteria</taxon>
        <taxon>Bacillati</taxon>
        <taxon>Bacillota</taxon>
        <taxon>Clostridia</taxon>
        <taxon>Eubacteriales</taxon>
        <taxon>Syntrophomonadaceae</taxon>
        <taxon>Syntrophomonas</taxon>
    </lineage>
</organism>
<gene>
    <name evidence="2" type="ORF">DDZ44_04355</name>
</gene>
<feature type="domain" description="DUF1659" evidence="1">
    <location>
        <begin position="2"/>
        <end position="70"/>
    </location>
</feature>
<feature type="non-terminal residue" evidence="2">
    <location>
        <position position="71"/>
    </location>
</feature>
<name>A0A354YUW2_9FIRM</name>
<dbReference type="Pfam" id="PF07872">
    <property type="entry name" value="DUF1659"/>
    <property type="match status" value="1"/>
</dbReference>
<reference evidence="2 3" key="1">
    <citation type="journal article" date="2018" name="Nat. Biotechnol.">
        <title>A standardized bacterial taxonomy based on genome phylogeny substantially revises the tree of life.</title>
        <authorList>
            <person name="Parks D.H."/>
            <person name="Chuvochina M."/>
            <person name="Waite D.W."/>
            <person name="Rinke C."/>
            <person name="Skarshewski A."/>
            <person name="Chaumeil P.A."/>
            <person name="Hugenholtz P."/>
        </authorList>
    </citation>
    <scope>NUCLEOTIDE SEQUENCE [LARGE SCALE GENOMIC DNA]</scope>
    <source>
        <strain evidence="2">UBA10948</strain>
    </source>
</reference>
<dbReference type="AlphaFoldDB" id="A0A354YUW2"/>
<comment type="caution">
    <text evidence="2">The sequence shown here is derived from an EMBL/GenBank/DDBJ whole genome shotgun (WGS) entry which is preliminary data.</text>
</comment>
<sequence>MAITVTPIASDLIMHVEKDGGMGTIARKYPDVKTAATDADVYDVANGTNGLAKLQSRVFAGVLRANTVEIE</sequence>
<evidence type="ECO:0000313" key="2">
    <source>
        <dbReference type="EMBL" id="HBK53153.1"/>
    </source>
</evidence>
<accession>A0A354YUW2</accession>
<protein>
    <recommendedName>
        <fullName evidence="1">DUF1659 domain-containing protein</fullName>
    </recommendedName>
</protein>
<evidence type="ECO:0000313" key="3">
    <source>
        <dbReference type="Proteomes" id="UP000263273"/>
    </source>
</evidence>
<dbReference type="InterPro" id="IPR012454">
    <property type="entry name" value="DUF1659"/>
</dbReference>
<proteinExistence type="predicted"/>